<organism evidence="3 4">
    <name type="scientific">Cellulomonas fulva</name>
    <dbReference type="NCBI Taxonomy" id="2835530"/>
    <lineage>
        <taxon>Bacteria</taxon>
        <taxon>Bacillati</taxon>
        <taxon>Actinomycetota</taxon>
        <taxon>Actinomycetes</taxon>
        <taxon>Micrococcales</taxon>
        <taxon>Cellulomonadaceae</taxon>
        <taxon>Cellulomonas</taxon>
    </lineage>
</organism>
<gene>
    <name evidence="3" type="ORF">KIN34_12515</name>
</gene>
<dbReference type="Proteomes" id="UP000722125">
    <property type="component" value="Unassembled WGS sequence"/>
</dbReference>
<dbReference type="InterPro" id="IPR019236">
    <property type="entry name" value="APP1_cat"/>
</dbReference>
<dbReference type="RefSeq" id="WP_214351036.1">
    <property type="nucleotide sequence ID" value="NZ_JAHBOH010000001.1"/>
</dbReference>
<name>A0ABS5U119_9CELL</name>
<evidence type="ECO:0000256" key="1">
    <source>
        <dbReference type="SAM" id="MobiDB-lite"/>
    </source>
</evidence>
<comment type="caution">
    <text evidence="3">The sequence shown here is derived from an EMBL/GenBank/DDBJ whole genome shotgun (WGS) entry which is preliminary data.</text>
</comment>
<reference evidence="3 4" key="1">
    <citation type="submission" date="2021-05" db="EMBL/GenBank/DDBJ databases">
        <title>Description of Cellulomonas sp. DKR-3 sp. nov.</title>
        <authorList>
            <person name="Dahal R.H."/>
            <person name="Chaudhary D.K."/>
        </authorList>
    </citation>
    <scope>NUCLEOTIDE SEQUENCE [LARGE SCALE GENOMIC DNA]</scope>
    <source>
        <strain evidence="3 4">DKR-3</strain>
    </source>
</reference>
<evidence type="ECO:0000313" key="3">
    <source>
        <dbReference type="EMBL" id="MBT0995104.1"/>
    </source>
</evidence>
<evidence type="ECO:0000259" key="2">
    <source>
        <dbReference type="Pfam" id="PF09949"/>
    </source>
</evidence>
<keyword evidence="4" id="KW-1185">Reference proteome</keyword>
<dbReference type="Pfam" id="PF09949">
    <property type="entry name" value="APP1_cat"/>
    <property type="match status" value="1"/>
</dbReference>
<dbReference type="PANTHER" id="PTHR28208">
    <property type="entry name" value="PHOSPHATIDATE PHOSPHATASE APP1"/>
    <property type="match status" value="1"/>
</dbReference>
<feature type="domain" description="Phosphatidate phosphatase APP1 catalytic" evidence="2">
    <location>
        <begin position="191"/>
        <end position="342"/>
    </location>
</feature>
<accession>A0ABS5U119</accession>
<feature type="region of interest" description="Disordered" evidence="1">
    <location>
        <begin position="1"/>
        <end position="23"/>
    </location>
</feature>
<proteinExistence type="predicted"/>
<dbReference type="PANTHER" id="PTHR28208:SF3">
    <property type="entry name" value="PHOSPHATIDATE PHOSPHATASE APP1"/>
    <property type="match status" value="1"/>
</dbReference>
<dbReference type="EMBL" id="JAHBOH010000001">
    <property type="protein sequence ID" value="MBT0995104.1"/>
    <property type="molecule type" value="Genomic_DNA"/>
</dbReference>
<sequence>MSDAPGHQAGRSARPDPSTGGHEVLRAVRPGAARPGSANPAAHLHPAARLEDAFDRRVAAVMRRRGWTLRIEPYAGYGGPGWVRVFARTLLAAPEVGDEDLPGAGAAAQAGAPTATAVRGWRSFATAQVAGAELEIRVGGRTHHVRTDRGGYLDVRLESDLEPGWHDVGLRSTSGAEASAPVHVISPDVRWGLVSDVDDTVVVTRLPRMFVAAWNTLVRHENAREPVPGMAGLYARLLGGRTDIPVVYLSTGAWNAAPAVGRFLRRFGYPAGPMLLTDWGPTNTGWFRSGREHKLSQLRRLMDEFPQIRWVLVGDDGQHDPQIYASAAAHRPAHVRAVLIRQLTFAEHVLAHGLPAPAPETVRAEHRAVHDGIAVLQGADGYELLRAVQAAGIVLD</sequence>
<evidence type="ECO:0000313" key="4">
    <source>
        <dbReference type="Proteomes" id="UP000722125"/>
    </source>
</evidence>
<protein>
    <submittedName>
        <fullName evidence="3">DUF2183 domain-containing protein</fullName>
    </submittedName>
</protein>
<dbReference type="InterPro" id="IPR052935">
    <property type="entry name" value="Mg2+_PAP"/>
</dbReference>